<dbReference type="GO" id="GO:0048468">
    <property type="term" value="P:cell development"/>
    <property type="evidence" value="ECO:0007669"/>
    <property type="project" value="TreeGrafter"/>
</dbReference>
<dbReference type="InterPro" id="IPR017970">
    <property type="entry name" value="Homeobox_CS"/>
</dbReference>
<dbReference type="EMBL" id="BPLQ01009514">
    <property type="protein sequence ID" value="GIY44432.1"/>
    <property type="molecule type" value="Genomic_DNA"/>
</dbReference>
<dbReference type="GO" id="GO:0045926">
    <property type="term" value="P:negative regulation of growth"/>
    <property type="evidence" value="ECO:0007669"/>
    <property type="project" value="UniProtKB-ARBA"/>
</dbReference>
<dbReference type="AlphaFoldDB" id="A0AAV4THQ4"/>
<evidence type="ECO:0000256" key="1">
    <source>
        <dbReference type="ARBA" id="ARBA00004123"/>
    </source>
</evidence>
<evidence type="ECO:0000313" key="10">
    <source>
        <dbReference type="Proteomes" id="UP001054837"/>
    </source>
</evidence>
<dbReference type="PANTHER" id="PTHR11211">
    <property type="entry name" value="IROQUOIS-CLASS HOMEODOMAIN PROTEIN IRX"/>
    <property type="match status" value="1"/>
</dbReference>
<dbReference type="InterPro" id="IPR001356">
    <property type="entry name" value="HD"/>
</dbReference>
<evidence type="ECO:0000256" key="7">
    <source>
        <dbReference type="SAM" id="MobiDB-lite"/>
    </source>
</evidence>
<dbReference type="Proteomes" id="UP001054837">
    <property type="component" value="Unassembled WGS sequence"/>
</dbReference>
<dbReference type="GO" id="GO:0030182">
    <property type="term" value="P:neuron differentiation"/>
    <property type="evidence" value="ECO:0007669"/>
    <property type="project" value="TreeGrafter"/>
</dbReference>
<dbReference type="GO" id="GO:0045317">
    <property type="term" value="P:equator specification"/>
    <property type="evidence" value="ECO:0007669"/>
    <property type="project" value="UniProtKB-ARBA"/>
</dbReference>
<feature type="region of interest" description="Disordered" evidence="7">
    <location>
        <begin position="148"/>
        <end position="168"/>
    </location>
</feature>
<name>A0AAV4THQ4_9ARAC</name>
<protein>
    <submittedName>
        <fullName evidence="9">Iroquois-class homeodomain protein irx-4-A</fullName>
    </submittedName>
</protein>
<feature type="domain" description="Homeobox" evidence="8">
    <location>
        <begin position="1"/>
        <end position="64"/>
    </location>
</feature>
<evidence type="ECO:0000256" key="4">
    <source>
        <dbReference type="ARBA" id="ARBA00023155"/>
    </source>
</evidence>
<dbReference type="FunFam" id="1.10.10.60:FF:000003">
    <property type="entry name" value="Iroquois-class homeobox protein IRX"/>
    <property type="match status" value="1"/>
</dbReference>
<dbReference type="InterPro" id="IPR009057">
    <property type="entry name" value="Homeodomain-like_sf"/>
</dbReference>
<dbReference type="GO" id="GO:0005634">
    <property type="term" value="C:nucleus"/>
    <property type="evidence" value="ECO:0007669"/>
    <property type="project" value="UniProtKB-SubCell"/>
</dbReference>
<dbReference type="CDD" id="cd00086">
    <property type="entry name" value="homeodomain"/>
    <property type="match status" value="1"/>
</dbReference>
<evidence type="ECO:0000256" key="3">
    <source>
        <dbReference type="ARBA" id="ARBA00023125"/>
    </source>
</evidence>
<feature type="region of interest" description="Disordered" evidence="7">
    <location>
        <begin position="65"/>
        <end position="102"/>
    </location>
</feature>
<dbReference type="GO" id="GO:0042693">
    <property type="term" value="P:muscle cell fate commitment"/>
    <property type="evidence" value="ECO:0007669"/>
    <property type="project" value="UniProtKB-ARBA"/>
</dbReference>
<gene>
    <name evidence="9" type="primary">irx4-a</name>
    <name evidence="9" type="ORF">CDAR_249371</name>
</gene>
<dbReference type="Gene3D" id="1.10.10.60">
    <property type="entry name" value="Homeodomain-like"/>
    <property type="match status" value="1"/>
</dbReference>
<keyword evidence="3 6" id="KW-0238">DNA-binding</keyword>
<evidence type="ECO:0000256" key="2">
    <source>
        <dbReference type="ARBA" id="ARBA00008446"/>
    </source>
</evidence>
<evidence type="ECO:0000259" key="8">
    <source>
        <dbReference type="PROSITE" id="PS50071"/>
    </source>
</evidence>
<comment type="subcellular location">
    <subcellularLocation>
        <location evidence="1 6">Nucleus</location>
    </subcellularLocation>
</comment>
<dbReference type="SMART" id="SM00389">
    <property type="entry name" value="HOX"/>
    <property type="match status" value="1"/>
</dbReference>
<dbReference type="InterPro" id="IPR008422">
    <property type="entry name" value="KN_HD"/>
</dbReference>
<keyword evidence="5 6" id="KW-0539">Nucleus</keyword>
<dbReference type="SUPFAM" id="SSF46689">
    <property type="entry name" value="Homeodomain-like"/>
    <property type="match status" value="1"/>
</dbReference>
<feature type="compositionally biased region" description="Low complexity" evidence="7">
    <location>
        <begin position="151"/>
        <end position="162"/>
    </location>
</feature>
<dbReference type="PANTHER" id="PTHR11211:SF47">
    <property type="entry name" value="IROQUOIS HOMEOBOX PROTEIN 6A"/>
    <property type="match status" value="1"/>
</dbReference>
<reference evidence="9 10" key="1">
    <citation type="submission" date="2021-06" db="EMBL/GenBank/DDBJ databases">
        <title>Caerostris darwini draft genome.</title>
        <authorList>
            <person name="Kono N."/>
            <person name="Arakawa K."/>
        </authorList>
    </citation>
    <scope>NUCLEOTIDE SEQUENCE [LARGE SCALE GENOMIC DNA]</scope>
</reference>
<dbReference type="PROSITE" id="PS00027">
    <property type="entry name" value="HOMEOBOX_1"/>
    <property type="match status" value="1"/>
</dbReference>
<feature type="compositionally biased region" description="Basic and acidic residues" evidence="7">
    <location>
        <begin position="65"/>
        <end position="93"/>
    </location>
</feature>
<sequence>MDSVARRKNATRETTNTLKAWLYEHRKNPYPTKGEKIMLAIITKMTLTQVSTWFANARRRLKKENKMTWEPRNKTSEGEDRDSSSPRDVKSDDTADDCGDSNLPEFLKQECAQYPGKQQNFSTVFESSDPKPPNKNCNSFSLDCYRVGNQSSEDSGSGSPSPTQSATLQNSCFSASAPYRSTKNEPKDPIFGSVGASNPSYSAISNSSRPKIWSLARTATSDSPPTIRRPLLPCQQAEFCLENGQGHKANVECNSVNLKQSQMPNCPTLFCVDSGQRQHKMDKDAPPNDIKQTQLIHCSTMFCLEGDQRHKADKDPTPGDLKQVQMSSCSVPFCVDTGQTLKDNEHSKMPSDCYRDFVPERTSSLSSKPLCCNQPAYNHVVQNCVVPTKCETAECLRSGDRGSCMMDNRSPYVSEYHPQSLVADGVDPYNHFKNKSVGPMTYPSPKCQVMNSSTEIHNPGYTEDEPSSRNDFFVGDRFDPPLHVMHKAALNQEAPVELTDTGNLLTQNDR</sequence>
<evidence type="ECO:0000256" key="5">
    <source>
        <dbReference type="ARBA" id="ARBA00023242"/>
    </source>
</evidence>
<keyword evidence="10" id="KW-1185">Reference proteome</keyword>
<dbReference type="GO" id="GO:0000981">
    <property type="term" value="F:DNA-binding transcription factor activity, RNA polymerase II-specific"/>
    <property type="evidence" value="ECO:0007669"/>
    <property type="project" value="InterPro"/>
</dbReference>
<proteinExistence type="inferred from homology"/>
<keyword evidence="4 6" id="KW-0371">Homeobox</keyword>
<feature type="DNA-binding region" description="Homeobox" evidence="6">
    <location>
        <begin position="3"/>
        <end position="65"/>
    </location>
</feature>
<dbReference type="GO" id="GO:0000978">
    <property type="term" value="F:RNA polymerase II cis-regulatory region sequence-specific DNA binding"/>
    <property type="evidence" value="ECO:0007669"/>
    <property type="project" value="TreeGrafter"/>
</dbReference>
<evidence type="ECO:0000256" key="6">
    <source>
        <dbReference type="PROSITE-ProRule" id="PRU00108"/>
    </source>
</evidence>
<evidence type="ECO:0000313" key="9">
    <source>
        <dbReference type="EMBL" id="GIY44432.1"/>
    </source>
</evidence>
<organism evidence="9 10">
    <name type="scientific">Caerostris darwini</name>
    <dbReference type="NCBI Taxonomy" id="1538125"/>
    <lineage>
        <taxon>Eukaryota</taxon>
        <taxon>Metazoa</taxon>
        <taxon>Ecdysozoa</taxon>
        <taxon>Arthropoda</taxon>
        <taxon>Chelicerata</taxon>
        <taxon>Arachnida</taxon>
        <taxon>Araneae</taxon>
        <taxon>Araneomorphae</taxon>
        <taxon>Entelegynae</taxon>
        <taxon>Araneoidea</taxon>
        <taxon>Araneidae</taxon>
        <taxon>Caerostris</taxon>
    </lineage>
</organism>
<dbReference type="Pfam" id="PF05920">
    <property type="entry name" value="Homeobox_KN"/>
    <property type="match status" value="1"/>
</dbReference>
<comment type="caution">
    <text evidence="9">The sequence shown here is derived from an EMBL/GenBank/DDBJ whole genome shotgun (WGS) entry which is preliminary data.</text>
</comment>
<dbReference type="PROSITE" id="PS50071">
    <property type="entry name" value="HOMEOBOX_2"/>
    <property type="match status" value="1"/>
</dbReference>
<accession>A0AAV4THQ4</accession>
<comment type="similarity">
    <text evidence="2">Belongs to the TALE/IRO homeobox family.</text>
</comment>